<keyword evidence="4" id="KW-0029">Amino-acid transport</keyword>
<dbReference type="EMBL" id="CP000697">
    <property type="protein sequence ID" value="ABQ29585.1"/>
    <property type="molecule type" value="Genomic_DNA"/>
</dbReference>
<feature type="chain" id="PRO_5002683086" evidence="5">
    <location>
        <begin position="25"/>
        <end position="381"/>
    </location>
</feature>
<dbReference type="PRINTS" id="PR00337">
    <property type="entry name" value="LEUILEVALBP"/>
</dbReference>
<dbReference type="InterPro" id="IPR028082">
    <property type="entry name" value="Peripla_BP_I"/>
</dbReference>
<evidence type="ECO:0000313" key="7">
    <source>
        <dbReference type="EMBL" id="ABQ29585.1"/>
    </source>
</evidence>
<dbReference type="KEGG" id="acr:Acry_0360"/>
<accession>A5FVF3</accession>
<keyword evidence="8" id="KW-1185">Reference proteome</keyword>
<dbReference type="RefSeq" id="WP_011941475.1">
    <property type="nucleotide sequence ID" value="NC_009484.1"/>
</dbReference>
<dbReference type="GO" id="GO:0006865">
    <property type="term" value="P:amino acid transport"/>
    <property type="evidence" value="ECO:0007669"/>
    <property type="project" value="UniProtKB-KW"/>
</dbReference>
<reference evidence="7 8" key="1">
    <citation type="submission" date="2007-05" db="EMBL/GenBank/DDBJ databases">
        <title>Complete sequence of chromosome of Acidiphilium cryptum JF-5.</title>
        <authorList>
            <consortium name="US DOE Joint Genome Institute"/>
            <person name="Copeland A."/>
            <person name="Lucas S."/>
            <person name="Lapidus A."/>
            <person name="Barry K."/>
            <person name="Detter J.C."/>
            <person name="Glavina del Rio T."/>
            <person name="Hammon N."/>
            <person name="Israni S."/>
            <person name="Dalin E."/>
            <person name="Tice H."/>
            <person name="Pitluck S."/>
            <person name="Sims D."/>
            <person name="Brettin T."/>
            <person name="Bruce D."/>
            <person name="Han C."/>
            <person name="Schmutz J."/>
            <person name="Larimer F."/>
            <person name="Land M."/>
            <person name="Hauser L."/>
            <person name="Kyrpides N."/>
            <person name="Kim E."/>
            <person name="Magnuson T."/>
            <person name="Richardson P."/>
        </authorList>
    </citation>
    <scope>NUCLEOTIDE SEQUENCE [LARGE SCALE GENOMIC DNA]</scope>
    <source>
        <strain evidence="7 8">JF-5</strain>
    </source>
</reference>
<evidence type="ECO:0000256" key="3">
    <source>
        <dbReference type="ARBA" id="ARBA00022729"/>
    </source>
</evidence>
<dbReference type="InterPro" id="IPR000709">
    <property type="entry name" value="Leu_Ile_Val-bd"/>
</dbReference>
<proteinExistence type="inferred from homology"/>
<dbReference type="Gene3D" id="3.40.50.2300">
    <property type="match status" value="2"/>
</dbReference>
<dbReference type="STRING" id="349163.Acry_0360"/>
<dbReference type="HOGENOM" id="CLU_027128_6_0_5"/>
<dbReference type="eggNOG" id="COG0683">
    <property type="taxonomic scope" value="Bacteria"/>
</dbReference>
<evidence type="ECO:0000256" key="5">
    <source>
        <dbReference type="SAM" id="SignalP"/>
    </source>
</evidence>
<evidence type="ECO:0000256" key="1">
    <source>
        <dbReference type="ARBA" id="ARBA00010062"/>
    </source>
</evidence>
<evidence type="ECO:0000256" key="4">
    <source>
        <dbReference type="ARBA" id="ARBA00022970"/>
    </source>
</evidence>
<evidence type="ECO:0000259" key="6">
    <source>
        <dbReference type="Pfam" id="PF13458"/>
    </source>
</evidence>
<keyword evidence="3 5" id="KW-0732">Signal</keyword>
<dbReference type="PANTHER" id="PTHR47151:SF2">
    <property type="entry name" value="AMINO ACID BINDING PROTEIN"/>
    <property type="match status" value="1"/>
</dbReference>
<dbReference type="CDD" id="cd06342">
    <property type="entry name" value="PBP1_ABC_LIVBP-like"/>
    <property type="match status" value="1"/>
</dbReference>
<dbReference type="InterPro" id="IPR028081">
    <property type="entry name" value="Leu-bd"/>
</dbReference>
<protein>
    <submittedName>
        <fullName evidence="7">Amino acid/amide ABC transporter substrate-binding protein, HAAT family</fullName>
    </submittedName>
</protein>
<evidence type="ECO:0000313" key="8">
    <source>
        <dbReference type="Proteomes" id="UP000000245"/>
    </source>
</evidence>
<dbReference type="AlphaFoldDB" id="A5FVF3"/>
<evidence type="ECO:0000256" key="2">
    <source>
        <dbReference type="ARBA" id="ARBA00022448"/>
    </source>
</evidence>
<sequence length="381" mass="40086">MIRKMGIGLAAAVALAAPYGIAHAASGPIKIGVQAPITGAYADEGQGIEKAVKLLADQQNAKGGLLGRKIEVKVCDDEGKASQAAICARQLVNDGVIAVIGSYTSGAALAAEPIYARSNVIQTSDGTSNKLLSRGYKTWFGNAAPNSAEAKFTAKYLIDVRHFKRIAVLTDHSSFATGLADAVIKNIKADHGKVIDKAFITAGSQNFTPVLTKLKALKPDAIYFSGYYSDGGLIKAQMAQLGITATFVGGDANQNVAFGKIAGSAAKGAIIVNVPGPEQLPYPTAKAFVAAYKAKYHQSPPSVFTLTNADGMRAVMQAIEQTKSVKPAKLEHYLHTMKSFDGLTGQFRWNDKGERVGSPFTAFEVQADGSYKIVYPAPKAG</sequence>
<dbReference type="Pfam" id="PF13458">
    <property type="entry name" value="Peripla_BP_6"/>
    <property type="match status" value="1"/>
</dbReference>
<comment type="similarity">
    <text evidence="1">Belongs to the leucine-binding protein family.</text>
</comment>
<dbReference type="SUPFAM" id="SSF53822">
    <property type="entry name" value="Periplasmic binding protein-like I"/>
    <property type="match status" value="1"/>
</dbReference>
<name>A5FVF3_ACICJ</name>
<feature type="domain" description="Leucine-binding protein" evidence="6">
    <location>
        <begin position="28"/>
        <end position="369"/>
    </location>
</feature>
<keyword evidence="2" id="KW-0813">Transport</keyword>
<gene>
    <name evidence="7" type="ordered locus">Acry_0360</name>
</gene>
<dbReference type="PANTHER" id="PTHR47151">
    <property type="entry name" value="LEU/ILE/VAL-BINDING ABC TRANSPORTER SUBUNIT"/>
    <property type="match status" value="1"/>
</dbReference>
<dbReference type="Proteomes" id="UP000000245">
    <property type="component" value="Chromosome"/>
</dbReference>
<organism evidence="7 8">
    <name type="scientific">Acidiphilium cryptum (strain JF-5)</name>
    <dbReference type="NCBI Taxonomy" id="349163"/>
    <lineage>
        <taxon>Bacteria</taxon>
        <taxon>Pseudomonadati</taxon>
        <taxon>Pseudomonadota</taxon>
        <taxon>Alphaproteobacteria</taxon>
        <taxon>Acetobacterales</taxon>
        <taxon>Acidocellaceae</taxon>
        <taxon>Acidiphilium</taxon>
    </lineage>
</organism>
<feature type="signal peptide" evidence="5">
    <location>
        <begin position="1"/>
        <end position="24"/>
    </location>
</feature>